<gene>
    <name evidence="1" type="ORF">MM213_16045</name>
</gene>
<proteinExistence type="predicted"/>
<reference evidence="1" key="1">
    <citation type="submission" date="2022-03" db="EMBL/GenBank/DDBJ databases">
        <title>De novo assembled genomes of Belliella spp. (Cyclobacteriaceae) strains.</title>
        <authorList>
            <person name="Szabo A."/>
            <person name="Korponai K."/>
            <person name="Felfoldi T."/>
        </authorList>
    </citation>
    <scope>NUCLEOTIDE SEQUENCE</scope>
    <source>
        <strain evidence="1">DSM 111903</strain>
    </source>
</reference>
<name>A0ABS9VGP1_9BACT</name>
<evidence type="ECO:0000313" key="1">
    <source>
        <dbReference type="EMBL" id="MCH7415013.1"/>
    </source>
</evidence>
<dbReference type="RefSeq" id="WP_241413877.1">
    <property type="nucleotide sequence ID" value="NZ_JAKZGO010000015.1"/>
</dbReference>
<dbReference type="Proteomes" id="UP001165430">
    <property type="component" value="Unassembled WGS sequence"/>
</dbReference>
<sequence length="724" mass="80478">MKIIDSKYYLTFLIFVTLCASQREILAQNARVYAENIAWGRSSFLAGSVSNLPRAHDSDPNLYATLNVSLGLGNSVWIAPIFDHTVVAGTPVRIKVGKSPGLLDLASSVTIRAFLGGTVVSTSINLGSLVGLLSGREISEVIFTPVNASGVPVSYDRIEIRLTGLLSLGLSFDVFDVYYLSDELSVCESVKDYLYGSTSGLLGGLNPVINPQRAFDGDLSTYAELLSALSVGNKTHLTALFDDPSRSGDSIHVVLKNPSGLLDLSLLTEQFSIKTFMDNTLVENMISLESFLSLSLLPGESDVYKLSFPTIGSFNRIEVSLEAGLLNALGSLQVFDISKTEHSANIEIVDEDSHIFCVGESLILQQDVIYSGDSYEWKIGDEILSEDATFGLPNDLPAGEYHIELYTYREGCINATEASSISITLIDVPDKELIDVYPSGEAKRDGDYFVYYEGLNPITLSPVYNDPNLLGEFSWYLDEALTTPIYDGMIDYDGTTYKIDENNALTINDWIFRDPDIYRFFLAYTNELGCLDVKPFDFEAVFVILPQGITNFMTQIKNNSQVHISWNSEVGNGFFELLRAQEDLNFYTISTLPITTGSSYEFIDSLPKSVNYYKVVHKDFEQNHLYHSSLLRVKLSQIAEYNNVINVFPNPFVSELHILSNAELGADVLIKITAADGKIVVSEKINNWDSRREFVVEDLFYLPKGAYILQIIDQNQMFTFKILK</sequence>
<accession>A0ABS9VGP1</accession>
<dbReference type="EMBL" id="JAKZGO010000015">
    <property type="protein sequence ID" value="MCH7415013.1"/>
    <property type="molecule type" value="Genomic_DNA"/>
</dbReference>
<keyword evidence="2" id="KW-1185">Reference proteome</keyword>
<protein>
    <submittedName>
        <fullName evidence="1">T9SS type A sorting domain-containing protein</fullName>
    </submittedName>
</protein>
<comment type="caution">
    <text evidence="1">The sequence shown here is derived from an EMBL/GenBank/DDBJ whole genome shotgun (WGS) entry which is preliminary data.</text>
</comment>
<dbReference type="NCBIfam" id="TIGR04183">
    <property type="entry name" value="Por_Secre_tail"/>
    <property type="match status" value="1"/>
</dbReference>
<organism evidence="1 2">
    <name type="scientific">Belliella alkalica</name>
    <dbReference type="NCBI Taxonomy" id="1730871"/>
    <lineage>
        <taxon>Bacteria</taxon>
        <taxon>Pseudomonadati</taxon>
        <taxon>Bacteroidota</taxon>
        <taxon>Cytophagia</taxon>
        <taxon>Cytophagales</taxon>
        <taxon>Cyclobacteriaceae</taxon>
        <taxon>Belliella</taxon>
    </lineage>
</organism>
<evidence type="ECO:0000313" key="2">
    <source>
        <dbReference type="Proteomes" id="UP001165430"/>
    </source>
</evidence>
<dbReference type="InterPro" id="IPR026444">
    <property type="entry name" value="Secre_tail"/>
</dbReference>